<dbReference type="GO" id="GO:0005125">
    <property type="term" value="F:cytokine activity"/>
    <property type="evidence" value="ECO:0007669"/>
    <property type="project" value="UniProtKB-KW"/>
</dbReference>
<comment type="subcellular location">
    <subcellularLocation>
        <location evidence="1">Membrane</location>
    </subcellularLocation>
</comment>
<feature type="transmembrane region" description="Helical" evidence="5">
    <location>
        <begin position="34"/>
        <end position="56"/>
    </location>
</feature>
<dbReference type="PROSITE" id="PS50049">
    <property type="entry name" value="THD_2"/>
    <property type="match status" value="1"/>
</dbReference>
<evidence type="ECO:0000256" key="3">
    <source>
        <dbReference type="ARBA" id="ARBA00022514"/>
    </source>
</evidence>
<keyword evidence="4 5" id="KW-0472">Membrane</keyword>
<protein>
    <recommendedName>
        <fullName evidence="6">THD domain-containing protein</fullName>
    </recommendedName>
</protein>
<dbReference type="OMA" id="SANSRWC"/>
<dbReference type="InterPro" id="IPR006052">
    <property type="entry name" value="TNF_dom"/>
</dbReference>
<dbReference type="PANTHER" id="PTHR11471">
    <property type="entry name" value="TUMOR NECROSIS FACTOR FAMILY MEMBER"/>
    <property type="match status" value="1"/>
</dbReference>
<dbReference type="GeneTree" id="ENSGT01060000248544"/>
<dbReference type="CDD" id="cd00184">
    <property type="entry name" value="TNF"/>
    <property type="match status" value="1"/>
</dbReference>
<dbReference type="Proteomes" id="UP000261420">
    <property type="component" value="Unplaced"/>
</dbReference>
<evidence type="ECO:0000313" key="8">
    <source>
        <dbReference type="Proteomes" id="UP000261420"/>
    </source>
</evidence>
<accession>A0A3B4ULF6</accession>
<dbReference type="GO" id="GO:0006955">
    <property type="term" value="P:immune response"/>
    <property type="evidence" value="ECO:0007669"/>
    <property type="project" value="InterPro"/>
</dbReference>
<comment type="similarity">
    <text evidence="2">Belongs to the tumor necrosis factor family.</text>
</comment>
<dbReference type="AlphaFoldDB" id="A0A3B4ULF6"/>
<dbReference type="PANTHER" id="PTHR11471:SF24">
    <property type="entry name" value="TUMOR NECROSIS FACTOR LIGAND SUPERFAMILY MEMBER 15"/>
    <property type="match status" value="1"/>
</dbReference>
<sequence>MDDDSYSVGEAGLYLHNTSIQLIRRKETRLLRMVQLLTVVVLLLSSAAVALLVVLGGRGPESLHDQVTFIHQILRSPSANSRWCCCWLNKALVFASLLSPSAPFEKNTDGKYLLWESKIGNAHCHGGFNYSSGNLVVPRKGVYRVFLQITYEGERGPECSGEEVLSNIVYCITDSYRGKRPLLSAVDTVSCRMKHWSKSLYTAGSFLLEANSRLRVNSTHPQLIANNEYQVFFGAELLPQ</sequence>
<dbReference type="Gene3D" id="2.60.120.40">
    <property type="match status" value="1"/>
</dbReference>
<organism evidence="7 8">
    <name type="scientific">Seriola dumerili</name>
    <name type="common">Greater amberjack</name>
    <name type="synonym">Caranx dumerili</name>
    <dbReference type="NCBI Taxonomy" id="41447"/>
    <lineage>
        <taxon>Eukaryota</taxon>
        <taxon>Metazoa</taxon>
        <taxon>Chordata</taxon>
        <taxon>Craniata</taxon>
        <taxon>Vertebrata</taxon>
        <taxon>Euteleostomi</taxon>
        <taxon>Actinopterygii</taxon>
        <taxon>Neopterygii</taxon>
        <taxon>Teleostei</taxon>
        <taxon>Neoteleostei</taxon>
        <taxon>Acanthomorphata</taxon>
        <taxon>Carangaria</taxon>
        <taxon>Carangiformes</taxon>
        <taxon>Carangidae</taxon>
        <taxon>Seriola</taxon>
    </lineage>
</organism>
<keyword evidence="3" id="KW-0202">Cytokine</keyword>
<dbReference type="GO" id="GO:0016020">
    <property type="term" value="C:membrane"/>
    <property type="evidence" value="ECO:0007669"/>
    <property type="project" value="UniProtKB-SubCell"/>
</dbReference>
<feature type="domain" description="THD" evidence="6">
    <location>
        <begin position="93"/>
        <end position="238"/>
    </location>
</feature>
<evidence type="ECO:0000256" key="2">
    <source>
        <dbReference type="ARBA" id="ARBA00008670"/>
    </source>
</evidence>
<dbReference type="Pfam" id="PF00229">
    <property type="entry name" value="TNF"/>
    <property type="match status" value="1"/>
</dbReference>
<dbReference type="GO" id="GO:0005615">
    <property type="term" value="C:extracellular space"/>
    <property type="evidence" value="ECO:0007669"/>
    <property type="project" value="UniProtKB-KW"/>
</dbReference>
<keyword evidence="8" id="KW-1185">Reference proteome</keyword>
<evidence type="ECO:0000256" key="1">
    <source>
        <dbReference type="ARBA" id="ARBA00004370"/>
    </source>
</evidence>
<dbReference type="InterPro" id="IPR008983">
    <property type="entry name" value="Tumour_necrosis_fac-like_dom"/>
</dbReference>
<dbReference type="Ensembl" id="ENSSDUT00000019531.1">
    <property type="protein sequence ID" value="ENSSDUP00000019187.1"/>
    <property type="gene ID" value="ENSSDUG00000013996.1"/>
</dbReference>
<evidence type="ECO:0000313" key="7">
    <source>
        <dbReference type="Ensembl" id="ENSSDUP00000019187.1"/>
    </source>
</evidence>
<proteinExistence type="inferred from homology"/>
<dbReference type="GO" id="GO:0005164">
    <property type="term" value="F:tumor necrosis factor receptor binding"/>
    <property type="evidence" value="ECO:0007669"/>
    <property type="project" value="InterPro"/>
</dbReference>
<dbReference type="SUPFAM" id="SSF49842">
    <property type="entry name" value="TNF-like"/>
    <property type="match status" value="1"/>
</dbReference>
<evidence type="ECO:0000256" key="4">
    <source>
        <dbReference type="ARBA" id="ARBA00023136"/>
    </source>
</evidence>
<reference evidence="7" key="1">
    <citation type="submission" date="2025-08" db="UniProtKB">
        <authorList>
            <consortium name="Ensembl"/>
        </authorList>
    </citation>
    <scope>IDENTIFICATION</scope>
</reference>
<evidence type="ECO:0000256" key="5">
    <source>
        <dbReference type="SAM" id="Phobius"/>
    </source>
</evidence>
<evidence type="ECO:0000259" key="6">
    <source>
        <dbReference type="PROSITE" id="PS50049"/>
    </source>
</evidence>
<reference evidence="7" key="2">
    <citation type="submission" date="2025-09" db="UniProtKB">
        <authorList>
            <consortium name="Ensembl"/>
        </authorList>
    </citation>
    <scope>IDENTIFICATION</scope>
</reference>
<keyword evidence="5" id="KW-1133">Transmembrane helix</keyword>
<keyword evidence="5" id="KW-0812">Transmembrane</keyword>
<name>A0A3B4ULF6_SERDU</name>
<dbReference type="SMART" id="SM00207">
    <property type="entry name" value="TNF"/>
    <property type="match status" value="1"/>
</dbReference>